<dbReference type="EMBL" id="JAAXPN010000004">
    <property type="protein sequence ID" value="NKZ24244.1"/>
    <property type="molecule type" value="Genomic_DNA"/>
</dbReference>
<dbReference type="PANTHER" id="PTHR34701:SF1">
    <property type="entry name" value="TRANSCRIPTIONAL REGULATOR MRAZ"/>
    <property type="match status" value="1"/>
</dbReference>
<accession>A0A7X6S2N0</accession>
<dbReference type="InterPro" id="IPR003444">
    <property type="entry name" value="MraZ"/>
</dbReference>
<evidence type="ECO:0000256" key="3">
    <source>
        <dbReference type="ARBA" id="ARBA00022737"/>
    </source>
</evidence>
<dbReference type="InterPro" id="IPR038619">
    <property type="entry name" value="MraZ_sf"/>
</dbReference>
<evidence type="ECO:0000256" key="2">
    <source>
        <dbReference type="ARBA" id="ARBA00022490"/>
    </source>
</evidence>
<evidence type="ECO:0000256" key="6">
    <source>
        <dbReference type="ARBA" id="ARBA00023163"/>
    </source>
</evidence>
<dbReference type="GO" id="GO:0000976">
    <property type="term" value="F:transcription cis-regulatory region binding"/>
    <property type="evidence" value="ECO:0007669"/>
    <property type="project" value="TreeGrafter"/>
</dbReference>
<organism evidence="9 10">
    <name type="scientific">Periweissella fabalis</name>
    <dbReference type="NCBI Taxonomy" id="1070421"/>
    <lineage>
        <taxon>Bacteria</taxon>
        <taxon>Bacillati</taxon>
        <taxon>Bacillota</taxon>
        <taxon>Bacilli</taxon>
        <taxon>Lactobacillales</taxon>
        <taxon>Lactobacillaceae</taxon>
        <taxon>Periweissella</taxon>
    </lineage>
</organism>
<proteinExistence type="inferred from homology"/>
<keyword evidence="10" id="KW-1185">Reference proteome</keyword>
<feature type="domain" description="SpoVT-AbrB" evidence="8">
    <location>
        <begin position="5"/>
        <end position="47"/>
    </location>
</feature>
<comment type="subunit">
    <text evidence="7">Forms oligomers.</text>
</comment>
<dbReference type="PANTHER" id="PTHR34701">
    <property type="entry name" value="TRANSCRIPTIONAL REGULATOR MRAZ"/>
    <property type="match status" value="1"/>
</dbReference>
<dbReference type="RefSeq" id="WP_168722041.1">
    <property type="nucleotide sequence ID" value="NZ_JAAXPN010000004.1"/>
</dbReference>
<dbReference type="GO" id="GO:0005737">
    <property type="term" value="C:cytoplasm"/>
    <property type="evidence" value="ECO:0007669"/>
    <property type="project" value="UniProtKB-UniRule"/>
</dbReference>
<dbReference type="GO" id="GO:0003700">
    <property type="term" value="F:DNA-binding transcription factor activity"/>
    <property type="evidence" value="ECO:0007669"/>
    <property type="project" value="UniProtKB-UniRule"/>
</dbReference>
<keyword evidence="6 7" id="KW-0804">Transcription</keyword>
<evidence type="ECO:0000313" key="10">
    <source>
        <dbReference type="Proteomes" id="UP000549765"/>
    </source>
</evidence>
<name>A0A7X6S2N0_9LACO</name>
<dbReference type="InterPro" id="IPR037914">
    <property type="entry name" value="SpoVT-AbrB_sf"/>
</dbReference>
<evidence type="ECO:0000256" key="7">
    <source>
        <dbReference type="HAMAP-Rule" id="MF_01008"/>
    </source>
</evidence>
<dbReference type="HAMAP" id="MF_01008">
    <property type="entry name" value="MraZ"/>
    <property type="match status" value="1"/>
</dbReference>
<keyword evidence="2 7" id="KW-0963">Cytoplasm</keyword>
<dbReference type="AlphaFoldDB" id="A0A7X6S2N0"/>
<dbReference type="GO" id="GO:0009295">
    <property type="term" value="C:nucleoid"/>
    <property type="evidence" value="ECO:0007669"/>
    <property type="project" value="UniProtKB-SubCell"/>
</dbReference>
<evidence type="ECO:0000313" key="9">
    <source>
        <dbReference type="EMBL" id="NKZ24244.1"/>
    </source>
</evidence>
<comment type="caution">
    <text evidence="9">The sequence shown here is derived from an EMBL/GenBank/DDBJ whole genome shotgun (WGS) entry which is preliminary data.</text>
</comment>
<evidence type="ECO:0000256" key="5">
    <source>
        <dbReference type="ARBA" id="ARBA00023125"/>
    </source>
</evidence>
<evidence type="ECO:0000259" key="8">
    <source>
        <dbReference type="PROSITE" id="PS51740"/>
    </source>
</evidence>
<dbReference type="InterPro" id="IPR035644">
    <property type="entry name" value="MraZ_C"/>
</dbReference>
<dbReference type="Proteomes" id="UP000549765">
    <property type="component" value="Unassembled WGS sequence"/>
</dbReference>
<evidence type="ECO:0000256" key="4">
    <source>
        <dbReference type="ARBA" id="ARBA00023015"/>
    </source>
</evidence>
<dbReference type="InterPro" id="IPR007159">
    <property type="entry name" value="SpoVT-AbrB_dom"/>
</dbReference>
<keyword evidence="3" id="KW-0677">Repeat</keyword>
<dbReference type="Pfam" id="PF02381">
    <property type="entry name" value="MraZ"/>
    <property type="match status" value="2"/>
</dbReference>
<dbReference type="FunFam" id="3.40.1550.20:FF:000002">
    <property type="entry name" value="Transcriptional regulator MraZ"/>
    <property type="match status" value="1"/>
</dbReference>
<dbReference type="Gene3D" id="3.40.1550.20">
    <property type="entry name" value="Transcriptional regulator MraZ domain"/>
    <property type="match status" value="1"/>
</dbReference>
<sequence length="143" mass="16431">MFVGEYKHNIDDKGRLIIPAKFRNQLGDKFILIKWLEHALYGFPVNEWEIFENKLKALPMTNKDARKFQRFVFSSAIEAEFDKQGRVVLPVALREYANISKATVITGSGVGFEIWDAATWQTYTSDVAENFDDIADGLVDFNF</sequence>
<dbReference type="GO" id="GO:2000143">
    <property type="term" value="P:negative regulation of DNA-templated transcription initiation"/>
    <property type="evidence" value="ECO:0007669"/>
    <property type="project" value="TreeGrafter"/>
</dbReference>
<keyword evidence="4 7" id="KW-0805">Transcription regulation</keyword>
<comment type="similarity">
    <text evidence="7">Belongs to the MraZ family.</text>
</comment>
<reference evidence="9 10" key="1">
    <citation type="submission" date="2020-04" db="EMBL/GenBank/DDBJ databases">
        <title>MicrobeNet Type strains.</title>
        <authorList>
            <person name="Nicholson A.C."/>
        </authorList>
    </citation>
    <scope>NUCLEOTIDE SEQUENCE [LARGE SCALE GENOMIC DNA]</scope>
    <source>
        <strain evidence="9 10">CCUG 61472</strain>
    </source>
</reference>
<dbReference type="SUPFAM" id="SSF89447">
    <property type="entry name" value="AbrB/MazE/MraZ-like"/>
    <property type="match status" value="1"/>
</dbReference>
<dbReference type="CDD" id="cd16321">
    <property type="entry name" value="MraZ_C"/>
    <property type="match status" value="1"/>
</dbReference>
<keyword evidence="5 7" id="KW-0238">DNA-binding</keyword>
<dbReference type="CDD" id="cd16320">
    <property type="entry name" value="MraZ_N"/>
    <property type="match status" value="1"/>
</dbReference>
<dbReference type="PROSITE" id="PS51740">
    <property type="entry name" value="SPOVT_ABRB"/>
    <property type="match status" value="2"/>
</dbReference>
<gene>
    <name evidence="7 9" type="primary">mraZ</name>
    <name evidence="9" type="ORF">HF964_05400</name>
</gene>
<comment type="subcellular location">
    <subcellularLocation>
        <location evidence="7">Cytoplasm</location>
        <location evidence="7">Nucleoid</location>
    </subcellularLocation>
</comment>
<evidence type="ECO:0000256" key="1">
    <source>
        <dbReference type="ARBA" id="ARBA00013860"/>
    </source>
</evidence>
<dbReference type="InterPro" id="IPR020603">
    <property type="entry name" value="MraZ_dom"/>
</dbReference>
<dbReference type="NCBIfam" id="TIGR00242">
    <property type="entry name" value="division/cell wall cluster transcriptional repressor MraZ"/>
    <property type="match status" value="1"/>
</dbReference>
<dbReference type="InterPro" id="IPR035642">
    <property type="entry name" value="MraZ_N"/>
</dbReference>
<feature type="domain" description="SpoVT-AbrB" evidence="8">
    <location>
        <begin position="76"/>
        <end position="119"/>
    </location>
</feature>
<protein>
    <recommendedName>
        <fullName evidence="1 7">Transcriptional regulator MraZ</fullName>
    </recommendedName>
</protein>